<dbReference type="AlphaFoldDB" id="A0A432D2Z6"/>
<evidence type="ECO:0000259" key="1">
    <source>
        <dbReference type="PROSITE" id="PS50921"/>
    </source>
</evidence>
<organism evidence="2 3">
    <name type="scientific">Vibrio aquaticus</name>
    <dbReference type="NCBI Taxonomy" id="2496559"/>
    <lineage>
        <taxon>Bacteria</taxon>
        <taxon>Pseudomonadati</taxon>
        <taxon>Pseudomonadota</taxon>
        <taxon>Gammaproteobacteria</taxon>
        <taxon>Vibrionales</taxon>
        <taxon>Vibrionaceae</taxon>
        <taxon>Vibrio</taxon>
    </lineage>
</organism>
<dbReference type="EMBL" id="RXZH01000001">
    <property type="protein sequence ID" value="RTZ18302.1"/>
    <property type="molecule type" value="Genomic_DNA"/>
</dbReference>
<dbReference type="GO" id="GO:0003723">
    <property type="term" value="F:RNA binding"/>
    <property type="evidence" value="ECO:0007669"/>
    <property type="project" value="InterPro"/>
</dbReference>
<protein>
    <submittedName>
        <fullName evidence="2">ANTAR domain-containing protein</fullName>
    </submittedName>
</protein>
<accession>A0A432D2Z6</accession>
<sequence length="193" mass="21870">MQKILSKTPIIICCDRIEEQVRLTTLLAPDCDNILTCQLNHLESMLQREPSAHVVIGWLQPSAELRLIIEACRANSHPLLVVVKQLNSNDINRLPERMDYVLVPADSELSLAPWLLHASQINQSVTNYEQEINRLSTQLEERKVIEKAKGLLMTLHQVDEEGAYQAMRTSAMKSSQPLVQVARNLLQTLEALK</sequence>
<dbReference type="Pfam" id="PF03861">
    <property type="entry name" value="ANTAR"/>
    <property type="match status" value="1"/>
</dbReference>
<dbReference type="SMART" id="SM01012">
    <property type="entry name" value="ANTAR"/>
    <property type="match status" value="1"/>
</dbReference>
<reference evidence="2 3" key="1">
    <citation type="submission" date="2018-12" db="EMBL/GenBank/DDBJ databases">
        <title>Vibrio sp. isolated from China Sea.</title>
        <authorList>
            <person name="Li Y."/>
        </authorList>
    </citation>
    <scope>NUCLEOTIDE SEQUENCE [LARGE SCALE GENOMIC DNA]</scope>
    <source>
        <strain evidence="2 3">BEI207</strain>
    </source>
</reference>
<dbReference type="SUPFAM" id="SSF52172">
    <property type="entry name" value="CheY-like"/>
    <property type="match status" value="1"/>
</dbReference>
<dbReference type="PROSITE" id="PS50921">
    <property type="entry name" value="ANTAR"/>
    <property type="match status" value="1"/>
</dbReference>
<comment type="caution">
    <text evidence="2">The sequence shown here is derived from an EMBL/GenBank/DDBJ whole genome shotgun (WGS) entry which is preliminary data.</text>
</comment>
<dbReference type="Proteomes" id="UP000268973">
    <property type="component" value="Unassembled WGS sequence"/>
</dbReference>
<name>A0A432D2Z6_9VIBR</name>
<keyword evidence="3" id="KW-1185">Reference proteome</keyword>
<dbReference type="InterPro" id="IPR011006">
    <property type="entry name" value="CheY-like_superfamily"/>
</dbReference>
<dbReference type="Gene3D" id="1.10.10.10">
    <property type="entry name" value="Winged helix-like DNA-binding domain superfamily/Winged helix DNA-binding domain"/>
    <property type="match status" value="1"/>
</dbReference>
<proteinExistence type="predicted"/>
<feature type="domain" description="ANTAR" evidence="1">
    <location>
        <begin position="125"/>
        <end position="186"/>
    </location>
</feature>
<evidence type="ECO:0000313" key="3">
    <source>
        <dbReference type="Proteomes" id="UP000268973"/>
    </source>
</evidence>
<gene>
    <name evidence="2" type="ORF">EJ063_05830</name>
</gene>
<evidence type="ECO:0000313" key="2">
    <source>
        <dbReference type="EMBL" id="RTZ18302.1"/>
    </source>
</evidence>
<dbReference type="OrthoDB" id="9782798at2"/>
<dbReference type="RefSeq" id="WP_126573047.1">
    <property type="nucleotide sequence ID" value="NZ_RXZH01000001.1"/>
</dbReference>
<dbReference type="InterPro" id="IPR005561">
    <property type="entry name" value="ANTAR"/>
</dbReference>
<dbReference type="InterPro" id="IPR036388">
    <property type="entry name" value="WH-like_DNA-bd_sf"/>
</dbReference>